<evidence type="ECO:0000313" key="1">
    <source>
        <dbReference type="EMBL" id="KYK60896.1"/>
    </source>
</evidence>
<sequence length="87" mass="10634">MYYDYHGYDNGYIDNNYNYRSNPGNIHSLSSSWMRYYHYYSRSVSGHLYNFTPYWMYNTMYNYNHGHHNGFINNNDYYGPNPGHINN</sequence>
<dbReference type="EMBL" id="LAYC01000001">
    <property type="protein sequence ID" value="KYK60896.1"/>
    <property type="molecule type" value="Genomic_DNA"/>
</dbReference>
<evidence type="ECO:0000313" key="2">
    <source>
        <dbReference type="Proteomes" id="UP000076580"/>
    </source>
</evidence>
<dbReference type="GeneID" id="63714678"/>
<dbReference type="Proteomes" id="UP000076580">
    <property type="component" value="Chromosome 01"/>
</dbReference>
<reference evidence="1 2" key="1">
    <citation type="journal article" date="2016" name="Sci. Rep.">
        <title>Insights into Adaptations to a Near-Obligate Nematode Endoparasitic Lifestyle from the Finished Genome of Drechmeria coniospora.</title>
        <authorList>
            <person name="Zhang L."/>
            <person name="Zhou Z."/>
            <person name="Guo Q."/>
            <person name="Fokkens L."/>
            <person name="Miskei M."/>
            <person name="Pocsi I."/>
            <person name="Zhang W."/>
            <person name="Chen M."/>
            <person name="Wang L."/>
            <person name="Sun Y."/>
            <person name="Donzelli B.G."/>
            <person name="Gibson D.M."/>
            <person name="Nelson D.R."/>
            <person name="Luo J.G."/>
            <person name="Rep M."/>
            <person name="Liu H."/>
            <person name="Yang S."/>
            <person name="Wang J."/>
            <person name="Krasnoff S.B."/>
            <person name="Xu Y."/>
            <person name="Molnar I."/>
            <person name="Lin M."/>
        </authorList>
    </citation>
    <scope>NUCLEOTIDE SEQUENCE [LARGE SCALE GENOMIC DNA]</scope>
    <source>
        <strain evidence="1 2">ARSEF 6962</strain>
    </source>
</reference>
<organism evidence="1 2">
    <name type="scientific">Drechmeria coniospora</name>
    <name type="common">Nematophagous fungus</name>
    <name type="synonym">Meria coniospora</name>
    <dbReference type="NCBI Taxonomy" id="98403"/>
    <lineage>
        <taxon>Eukaryota</taxon>
        <taxon>Fungi</taxon>
        <taxon>Dikarya</taxon>
        <taxon>Ascomycota</taxon>
        <taxon>Pezizomycotina</taxon>
        <taxon>Sordariomycetes</taxon>
        <taxon>Hypocreomycetidae</taxon>
        <taxon>Hypocreales</taxon>
        <taxon>Ophiocordycipitaceae</taxon>
        <taxon>Drechmeria</taxon>
    </lineage>
</organism>
<dbReference type="AlphaFoldDB" id="A0A151GUV0"/>
<gene>
    <name evidence="1" type="ORF">DCS_02035</name>
</gene>
<dbReference type="InParanoid" id="A0A151GUV0"/>
<accession>A0A151GUV0</accession>
<comment type="caution">
    <text evidence="1">The sequence shown here is derived from an EMBL/GenBank/DDBJ whole genome shotgun (WGS) entry which is preliminary data.</text>
</comment>
<keyword evidence="2" id="KW-1185">Reference proteome</keyword>
<dbReference type="RefSeq" id="XP_040660248.1">
    <property type="nucleotide sequence ID" value="XM_040799365.1"/>
</dbReference>
<proteinExistence type="predicted"/>
<protein>
    <submittedName>
        <fullName evidence="1">Uncharacterized protein</fullName>
    </submittedName>
</protein>
<name>A0A151GUV0_DRECN</name>